<sequence>MVLVTVVLLFAAPLAPAAAYPIRDHQWYLAPLQIPQAQQQARGQGVIVAVIDSGVDDTIPELAGRVLAGSGFGPGAGTDGRKDLGSTGHGTAMASLIAGAGADDQVLGVAPASTILPISVLADQGAPASAIAAAIRYATDRGAKVINLSLGAPGAASSDMRDAIDYALARDVVVVAAAGNVASGDVQVANLASVPGVVAVSGIDKDGSPWSGSAKGPQTVVSAPSTSILVATPARNDPHYALGSGTSQATALTSGTIALLRSRYPGLNAANIIERLIATAQDRGAPGRDTSYGFGEIQPYAALTARVPGVYSNPLLTGGSTAGADPEASPTLQPVPIQPAPLQPTLPGLAPTGPDDPGKQPQAGSAQDDSGHLLLLAAAVGVAIGIGITLISTFATMVFRRTERARARREAYQWPPPPI</sequence>
<comment type="similarity">
    <text evidence="1 5">Belongs to the peptidase S8 family.</text>
</comment>
<feature type="region of interest" description="Disordered" evidence="6">
    <location>
        <begin position="318"/>
        <end position="367"/>
    </location>
</feature>
<evidence type="ECO:0000256" key="6">
    <source>
        <dbReference type="SAM" id="MobiDB-lite"/>
    </source>
</evidence>
<evidence type="ECO:0000256" key="3">
    <source>
        <dbReference type="ARBA" id="ARBA00022801"/>
    </source>
</evidence>
<evidence type="ECO:0000256" key="1">
    <source>
        <dbReference type="ARBA" id="ARBA00011073"/>
    </source>
</evidence>
<protein>
    <recommendedName>
        <fullName evidence="9">Peptidase S8/S53 domain-containing protein</fullName>
    </recommendedName>
</protein>
<dbReference type="PROSITE" id="PS51892">
    <property type="entry name" value="SUBTILASE"/>
    <property type="match status" value="1"/>
</dbReference>
<dbReference type="Pfam" id="PF00082">
    <property type="entry name" value="Peptidase_S8"/>
    <property type="match status" value="1"/>
</dbReference>
<keyword evidence="7" id="KW-1133">Transmembrane helix</keyword>
<feature type="domain" description="Peptidase S8/S53" evidence="9">
    <location>
        <begin position="43"/>
        <end position="295"/>
    </location>
</feature>
<keyword evidence="4 5" id="KW-0720">Serine protease</keyword>
<evidence type="ECO:0000256" key="8">
    <source>
        <dbReference type="SAM" id="SignalP"/>
    </source>
</evidence>
<feature type="active site" description="Charge relay system" evidence="5">
    <location>
        <position position="247"/>
    </location>
</feature>
<dbReference type="InterPro" id="IPR000209">
    <property type="entry name" value="Peptidase_S8/S53_dom"/>
</dbReference>
<reference evidence="10 11" key="1">
    <citation type="journal article" date="2019" name="Int. J. Syst. Evol. Microbiol.">
        <title>The Global Catalogue of Microorganisms (GCM) 10K type strain sequencing project: providing services to taxonomists for standard genome sequencing and annotation.</title>
        <authorList>
            <consortium name="The Broad Institute Genomics Platform"/>
            <consortium name="The Broad Institute Genome Sequencing Center for Infectious Disease"/>
            <person name="Wu L."/>
            <person name="Ma J."/>
        </authorList>
    </citation>
    <scope>NUCLEOTIDE SEQUENCE [LARGE SCALE GENOMIC DNA]</scope>
    <source>
        <strain evidence="10 11">JCM 14718</strain>
    </source>
</reference>
<evidence type="ECO:0000313" key="10">
    <source>
        <dbReference type="EMBL" id="GAA1676658.1"/>
    </source>
</evidence>
<gene>
    <name evidence="10" type="ORF">GCM10009765_27500</name>
</gene>
<dbReference type="InterPro" id="IPR015500">
    <property type="entry name" value="Peptidase_S8_subtilisin-rel"/>
</dbReference>
<keyword evidence="8" id="KW-0732">Signal</keyword>
<feature type="signal peptide" evidence="8">
    <location>
        <begin position="1"/>
        <end position="17"/>
    </location>
</feature>
<keyword evidence="11" id="KW-1185">Reference proteome</keyword>
<accession>A0ABN2GTT4</accession>
<dbReference type="SUPFAM" id="SSF52743">
    <property type="entry name" value="Subtilisin-like"/>
    <property type="match status" value="1"/>
</dbReference>
<organism evidence="10 11">
    <name type="scientific">Fodinicola feengrottensis</name>
    <dbReference type="NCBI Taxonomy" id="435914"/>
    <lineage>
        <taxon>Bacteria</taxon>
        <taxon>Bacillati</taxon>
        <taxon>Actinomycetota</taxon>
        <taxon>Actinomycetes</taxon>
        <taxon>Mycobacteriales</taxon>
        <taxon>Fodinicola</taxon>
    </lineage>
</organism>
<comment type="caution">
    <text evidence="10">The sequence shown here is derived from an EMBL/GenBank/DDBJ whole genome shotgun (WGS) entry which is preliminary data.</text>
</comment>
<keyword evidence="2 5" id="KW-0645">Protease</keyword>
<keyword evidence="7" id="KW-0472">Membrane</keyword>
<dbReference type="PRINTS" id="PR00723">
    <property type="entry name" value="SUBTILISIN"/>
</dbReference>
<proteinExistence type="inferred from homology"/>
<name>A0ABN2GTT4_9ACTN</name>
<keyword evidence="7" id="KW-0812">Transmembrane</keyword>
<evidence type="ECO:0000256" key="2">
    <source>
        <dbReference type="ARBA" id="ARBA00022670"/>
    </source>
</evidence>
<dbReference type="EMBL" id="BAAANY010000009">
    <property type="protein sequence ID" value="GAA1676658.1"/>
    <property type="molecule type" value="Genomic_DNA"/>
</dbReference>
<evidence type="ECO:0000256" key="7">
    <source>
        <dbReference type="SAM" id="Phobius"/>
    </source>
</evidence>
<feature type="chain" id="PRO_5047005780" description="Peptidase S8/S53 domain-containing protein" evidence="8">
    <location>
        <begin position="18"/>
        <end position="419"/>
    </location>
</feature>
<evidence type="ECO:0000256" key="4">
    <source>
        <dbReference type="ARBA" id="ARBA00022825"/>
    </source>
</evidence>
<feature type="transmembrane region" description="Helical" evidence="7">
    <location>
        <begin position="373"/>
        <end position="399"/>
    </location>
</feature>
<dbReference type="InterPro" id="IPR036852">
    <property type="entry name" value="Peptidase_S8/S53_dom_sf"/>
</dbReference>
<dbReference type="PANTHER" id="PTHR43806:SF11">
    <property type="entry name" value="CEREVISIN-RELATED"/>
    <property type="match status" value="1"/>
</dbReference>
<feature type="active site" description="Charge relay system" evidence="5">
    <location>
        <position position="52"/>
    </location>
</feature>
<keyword evidence="3 5" id="KW-0378">Hydrolase</keyword>
<evidence type="ECO:0000256" key="5">
    <source>
        <dbReference type="PROSITE-ProRule" id="PRU01240"/>
    </source>
</evidence>
<dbReference type="InterPro" id="IPR050131">
    <property type="entry name" value="Peptidase_S8_subtilisin-like"/>
</dbReference>
<evidence type="ECO:0000259" key="9">
    <source>
        <dbReference type="Pfam" id="PF00082"/>
    </source>
</evidence>
<dbReference type="PANTHER" id="PTHR43806">
    <property type="entry name" value="PEPTIDASE S8"/>
    <property type="match status" value="1"/>
</dbReference>
<feature type="active site" description="Charge relay system" evidence="5">
    <location>
        <position position="89"/>
    </location>
</feature>
<evidence type="ECO:0000313" key="11">
    <source>
        <dbReference type="Proteomes" id="UP001500618"/>
    </source>
</evidence>
<dbReference type="Gene3D" id="3.40.50.200">
    <property type="entry name" value="Peptidase S8/S53 domain"/>
    <property type="match status" value="1"/>
</dbReference>
<dbReference type="Proteomes" id="UP001500618">
    <property type="component" value="Unassembled WGS sequence"/>
</dbReference>